<proteinExistence type="inferred from homology"/>
<dbReference type="InterPro" id="IPR011990">
    <property type="entry name" value="TPR-like_helical_dom_sf"/>
</dbReference>
<dbReference type="RefSeq" id="WP_129121345.1">
    <property type="nucleotide sequence ID" value="NZ_PEIB01000003.1"/>
</dbReference>
<keyword evidence="6" id="KW-1185">Reference proteome</keyword>
<dbReference type="CDD" id="cd05804">
    <property type="entry name" value="StaR_like"/>
    <property type="match status" value="1"/>
</dbReference>
<keyword evidence="3" id="KW-0677">Repeat</keyword>
<dbReference type="InterPro" id="IPR033891">
    <property type="entry name" value="TTC38"/>
</dbReference>
<evidence type="ECO:0000256" key="3">
    <source>
        <dbReference type="ARBA" id="ARBA00022737"/>
    </source>
</evidence>
<evidence type="ECO:0000256" key="2">
    <source>
        <dbReference type="ARBA" id="ARBA00019992"/>
    </source>
</evidence>
<evidence type="ECO:0000256" key="4">
    <source>
        <dbReference type="ARBA" id="ARBA00022803"/>
    </source>
</evidence>
<evidence type="ECO:0000256" key="1">
    <source>
        <dbReference type="ARBA" id="ARBA00005857"/>
    </source>
</evidence>
<evidence type="ECO:0000313" key="6">
    <source>
        <dbReference type="Proteomes" id="UP000290287"/>
    </source>
</evidence>
<keyword evidence="4" id="KW-0802">TPR repeat</keyword>
<dbReference type="PANTHER" id="PTHR16263">
    <property type="entry name" value="TETRATRICOPEPTIDE REPEAT PROTEIN 38"/>
    <property type="match status" value="1"/>
</dbReference>
<protein>
    <recommendedName>
        <fullName evidence="2">Tetratricopeptide repeat protein 38</fullName>
    </recommendedName>
</protein>
<dbReference type="Gene3D" id="1.25.40.10">
    <property type="entry name" value="Tetratricopeptide repeat domain"/>
    <property type="match status" value="1"/>
</dbReference>
<evidence type="ECO:0000313" key="5">
    <source>
        <dbReference type="EMBL" id="RXJ74381.1"/>
    </source>
</evidence>
<dbReference type="AlphaFoldDB" id="A0A4Q0YZ34"/>
<dbReference type="OrthoDB" id="9815900at2"/>
<accession>A0A4Q0YZ34</accession>
<reference evidence="5 6" key="1">
    <citation type="submission" date="2017-10" db="EMBL/GenBank/DDBJ databases">
        <title>Nyctiphanis sp. nov., isolated from the stomach of the euphausiid Nyctiphanes simplex (Hansen, 1911) in the Gulf of California.</title>
        <authorList>
            <person name="Gomez-Gil B."/>
            <person name="Aguilar-Mendez M."/>
            <person name="Lopez-Cortes A."/>
            <person name="Gomez-Gutierrez J."/>
            <person name="Roque A."/>
            <person name="Lang E."/>
            <person name="Gonzalez-Castillo A."/>
        </authorList>
    </citation>
    <scope>NUCLEOTIDE SEQUENCE [LARGE SCALE GENOMIC DNA]</scope>
    <source>
        <strain evidence="5 6">CAIM 600</strain>
    </source>
</reference>
<comment type="similarity">
    <text evidence="1">Belongs to the TTC38 family.</text>
</comment>
<dbReference type="EMBL" id="PEIB01000003">
    <property type="protein sequence ID" value="RXJ74381.1"/>
    <property type="molecule type" value="Genomic_DNA"/>
</dbReference>
<gene>
    <name evidence="5" type="ORF">CS022_04925</name>
</gene>
<dbReference type="Proteomes" id="UP000290287">
    <property type="component" value="Unassembled WGS sequence"/>
</dbReference>
<sequence length="347" mass="39515">MTKDIRNLTLTGIDDVGAKQYEDAVQALYDYRPGIGNYLQPINEAYPEFIMGRVLLAYSAASEGRYSALHNVANLTKSLNVLYPTATKREQKHIDAVNAWVKADLKGAVEIWDAILSEWPHDLVAFRQMTMNLFWMGQRRRLADLCAKLMPFWDESTPQYNFFIGPVGFVMEELGQYELAEKFARYAAEKNPSDMWAVHAVAHVLEMQGRNAEGIAWIEPKSHVFHKHNAFVGHLWWHLSLFHLESGNIDRVLELFDTQIYPGNSDFYLDIQNGASLLSRLSFLGVDIGDRWSKLLDAVESAKLDYLYDFTDVHSAIVLAQNGRTESLDALNKGLSKRYPHQIMNPG</sequence>
<name>A0A4Q0YZ34_9GAMM</name>
<dbReference type="SUPFAM" id="SSF48452">
    <property type="entry name" value="TPR-like"/>
    <property type="match status" value="1"/>
</dbReference>
<comment type="caution">
    <text evidence="5">The sequence shown here is derived from an EMBL/GenBank/DDBJ whole genome shotgun (WGS) entry which is preliminary data.</text>
</comment>
<organism evidence="5 6">
    <name type="scientific">Veronia nyctiphanis</name>
    <dbReference type="NCBI Taxonomy" id="1278244"/>
    <lineage>
        <taxon>Bacteria</taxon>
        <taxon>Pseudomonadati</taxon>
        <taxon>Pseudomonadota</taxon>
        <taxon>Gammaproteobacteria</taxon>
        <taxon>Vibrionales</taxon>
        <taxon>Vibrionaceae</taxon>
        <taxon>Veronia</taxon>
    </lineage>
</organism>
<dbReference type="PANTHER" id="PTHR16263:SF4">
    <property type="entry name" value="TETRATRICOPEPTIDE REPEAT PROTEIN 38"/>
    <property type="match status" value="1"/>
</dbReference>